<dbReference type="SMART" id="SM00322">
    <property type="entry name" value="KH"/>
    <property type="match status" value="1"/>
</dbReference>
<dbReference type="InterPro" id="IPR036612">
    <property type="entry name" value="KH_dom_type_1_sf"/>
</dbReference>
<dbReference type="InterPro" id="IPR045071">
    <property type="entry name" value="BBP-like"/>
</dbReference>
<evidence type="ECO:0000256" key="1">
    <source>
        <dbReference type="ARBA" id="ARBA00022884"/>
    </source>
</evidence>
<dbReference type="AlphaFoldDB" id="A0AAW0UVH2"/>
<protein>
    <recommendedName>
        <fullName evidence="3">K Homology domain-containing protein</fullName>
    </recommendedName>
</protein>
<feature type="domain" description="K Homology" evidence="3">
    <location>
        <begin position="236"/>
        <end position="334"/>
    </location>
</feature>
<feature type="region of interest" description="Disordered" evidence="2">
    <location>
        <begin position="194"/>
        <end position="225"/>
    </location>
</feature>
<dbReference type="GO" id="GO:0005634">
    <property type="term" value="C:nucleus"/>
    <property type="evidence" value="ECO:0007669"/>
    <property type="project" value="TreeGrafter"/>
</dbReference>
<feature type="region of interest" description="Disordered" evidence="2">
    <location>
        <begin position="358"/>
        <end position="424"/>
    </location>
</feature>
<dbReference type="PANTHER" id="PTHR11208">
    <property type="entry name" value="RNA-BINDING PROTEIN RELATED"/>
    <property type="match status" value="1"/>
</dbReference>
<proteinExistence type="predicted"/>
<dbReference type="CDD" id="cd22384">
    <property type="entry name" value="KH-I_KHDRBS"/>
    <property type="match status" value="1"/>
</dbReference>
<evidence type="ECO:0000256" key="2">
    <source>
        <dbReference type="SAM" id="MobiDB-lite"/>
    </source>
</evidence>
<keyword evidence="1" id="KW-0694">RNA-binding</keyword>
<evidence type="ECO:0000259" key="3">
    <source>
        <dbReference type="SMART" id="SM00322"/>
    </source>
</evidence>
<reference evidence="4 5" key="1">
    <citation type="submission" date="2023-03" db="EMBL/GenBank/DDBJ databases">
        <title>High-quality genome of Scylla paramamosain provides insights in environmental adaptation.</title>
        <authorList>
            <person name="Zhang L."/>
        </authorList>
    </citation>
    <scope>NUCLEOTIDE SEQUENCE [LARGE SCALE GENOMIC DNA]</scope>
    <source>
        <strain evidence="4">LZ_2023a</strain>
        <tissue evidence="4">Muscle</tissue>
    </source>
</reference>
<keyword evidence="5" id="KW-1185">Reference proteome</keyword>
<dbReference type="GO" id="GO:0000381">
    <property type="term" value="P:regulation of alternative mRNA splicing, via spliceosome"/>
    <property type="evidence" value="ECO:0007669"/>
    <property type="project" value="TreeGrafter"/>
</dbReference>
<dbReference type="InterPro" id="IPR004087">
    <property type="entry name" value="KH_dom"/>
</dbReference>
<sequence length="546" mass="58175">METGKGDDGMEKGGLLCGSGGRVSEHTTRSDAAAAAAFVPSSFLRVRCRLPCPRRTPAPPVPPSHCRGPCYIFAPTDGFLLIVGLSGLVFVGRVYEGVERCGLWSMPSLASSHTPRLRTQRGGHVGVVRRGKHTLRGDAPPPIMNTSSGDGGGVILNGHHSTLADARSTSNAAAAAAAIMGKLTAGDNNAISNNNNNVTVNGQKTQTDGRASGGVTGSGGRRGDPRYLDVIRERPIRVTVKVLVPVREHPKFNFVGKLLGPKGNSMKRLQEETLTKMAVLGRGSMRDKQKEEELRASGDPKYVHLLEDLHVEITAFASPAEAHARIAYALAEVRRYLVPDNNDDIRKEQIREMELISDPQAAGGAASTPEGGGAGAAGERPPPALTPPELLSPEGPDCRGTVVGPAPPGPPLPPGLRGRVPPPHPRLLPAHAARGLPPLVRKLPAAMPPPVPPPPAKRRVLSILDKAKLALDHSYGLHEDDPRHYFDAPEFAYDEYGDYGPEDFPEVYNGEAYDGAGGGRWLAYKHTLPSAMDRARCRTSPYARPK</sequence>
<evidence type="ECO:0000313" key="5">
    <source>
        <dbReference type="Proteomes" id="UP001487740"/>
    </source>
</evidence>
<dbReference type="Pfam" id="PF22675">
    <property type="entry name" value="KH-I_KHDC4-BBP"/>
    <property type="match status" value="1"/>
</dbReference>
<name>A0AAW0UVH2_SCYPA</name>
<feature type="compositionally biased region" description="Pro residues" evidence="2">
    <location>
        <begin position="405"/>
        <end position="424"/>
    </location>
</feature>
<dbReference type="SUPFAM" id="SSF54791">
    <property type="entry name" value="Eukaryotic type KH-domain (KH-domain type I)"/>
    <property type="match status" value="1"/>
</dbReference>
<dbReference type="PANTHER" id="PTHR11208:SF42">
    <property type="entry name" value="QUAKING RELATED 54B, ISOFORM E"/>
    <property type="match status" value="1"/>
</dbReference>
<dbReference type="InterPro" id="IPR055256">
    <property type="entry name" value="KH_1_KHDC4/BBP-like"/>
</dbReference>
<comment type="caution">
    <text evidence="4">The sequence shown here is derived from an EMBL/GenBank/DDBJ whole genome shotgun (WGS) entry which is preliminary data.</text>
</comment>
<dbReference type="EMBL" id="JARAKH010000005">
    <property type="protein sequence ID" value="KAK8404050.1"/>
    <property type="molecule type" value="Genomic_DNA"/>
</dbReference>
<organism evidence="4 5">
    <name type="scientific">Scylla paramamosain</name>
    <name type="common">Mud crab</name>
    <dbReference type="NCBI Taxonomy" id="85552"/>
    <lineage>
        <taxon>Eukaryota</taxon>
        <taxon>Metazoa</taxon>
        <taxon>Ecdysozoa</taxon>
        <taxon>Arthropoda</taxon>
        <taxon>Crustacea</taxon>
        <taxon>Multicrustacea</taxon>
        <taxon>Malacostraca</taxon>
        <taxon>Eumalacostraca</taxon>
        <taxon>Eucarida</taxon>
        <taxon>Decapoda</taxon>
        <taxon>Pleocyemata</taxon>
        <taxon>Brachyura</taxon>
        <taxon>Eubrachyura</taxon>
        <taxon>Portunoidea</taxon>
        <taxon>Portunidae</taxon>
        <taxon>Portuninae</taxon>
        <taxon>Scylla</taxon>
    </lineage>
</organism>
<gene>
    <name evidence="4" type="ORF">O3P69_000251</name>
</gene>
<dbReference type="GO" id="GO:0003729">
    <property type="term" value="F:mRNA binding"/>
    <property type="evidence" value="ECO:0007669"/>
    <property type="project" value="TreeGrafter"/>
</dbReference>
<accession>A0AAW0UVH2</accession>
<dbReference type="Gene3D" id="3.30.1370.10">
    <property type="entry name" value="K Homology domain, type 1"/>
    <property type="match status" value="1"/>
</dbReference>
<dbReference type="Proteomes" id="UP001487740">
    <property type="component" value="Unassembled WGS sequence"/>
</dbReference>
<feature type="compositionally biased region" description="Gly residues" evidence="2">
    <location>
        <begin position="211"/>
        <end position="220"/>
    </location>
</feature>
<evidence type="ECO:0000313" key="4">
    <source>
        <dbReference type="EMBL" id="KAK8404050.1"/>
    </source>
</evidence>